<organism evidence="3 4">
    <name type="scientific">Stachybotrys elegans</name>
    <dbReference type="NCBI Taxonomy" id="80388"/>
    <lineage>
        <taxon>Eukaryota</taxon>
        <taxon>Fungi</taxon>
        <taxon>Dikarya</taxon>
        <taxon>Ascomycota</taxon>
        <taxon>Pezizomycotina</taxon>
        <taxon>Sordariomycetes</taxon>
        <taxon>Hypocreomycetidae</taxon>
        <taxon>Hypocreales</taxon>
        <taxon>Stachybotryaceae</taxon>
        <taxon>Stachybotrys</taxon>
    </lineage>
</organism>
<dbReference type="Proteomes" id="UP000813444">
    <property type="component" value="Unassembled WGS sequence"/>
</dbReference>
<dbReference type="InterPro" id="IPR002110">
    <property type="entry name" value="Ankyrin_rpt"/>
</dbReference>
<dbReference type="Gene3D" id="3.40.50.300">
    <property type="entry name" value="P-loop containing nucleotide triphosphate hydrolases"/>
    <property type="match status" value="1"/>
</dbReference>
<dbReference type="EMBL" id="JAGPNK010000003">
    <property type="protein sequence ID" value="KAH7324334.1"/>
    <property type="molecule type" value="Genomic_DNA"/>
</dbReference>
<feature type="region of interest" description="Disordered" evidence="1">
    <location>
        <begin position="1317"/>
        <end position="1389"/>
    </location>
</feature>
<dbReference type="SUPFAM" id="SSF52540">
    <property type="entry name" value="P-loop containing nucleoside triphosphate hydrolases"/>
    <property type="match status" value="1"/>
</dbReference>
<accession>A0A8K0WU39</accession>
<dbReference type="PANTHER" id="PTHR38166">
    <property type="entry name" value="C2H2-TYPE DOMAIN-CONTAINING PROTEIN-RELATED"/>
    <property type="match status" value="1"/>
</dbReference>
<dbReference type="SUPFAM" id="SSF48403">
    <property type="entry name" value="Ankyrin repeat"/>
    <property type="match status" value="1"/>
</dbReference>
<dbReference type="Pfam" id="PF13191">
    <property type="entry name" value="AAA_16"/>
    <property type="match status" value="1"/>
</dbReference>
<feature type="compositionally biased region" description="Polar residues" evidence="1">
    <location>
        <begin position="1201"/>
        <end position="1226"/>
    </location>
</feature>
<dbReference type="InterPro" id="IPR041664">
    <property type="entry name" value="AAA_16"/>
</dbReference>
<proteinExistence type="predicted"/>
<sequence length="1696" mass="187863">MPTTIHLDRGGVPGWEVYPTALPASPRLLMWETNANLKQQVDSYQPLVRKLARTSGLFNRFKTIQPNRQASALSIAKDLEHISLETVVEELLRIFMVIRPLPLVAQLGLAQTLEPGLRAAVYQPLPQPVSNQLGSFEQDSEAEHRLEPEIDPSILPGDVFLAAVGPSSLRAEAKGPAVVARANKFIGRETELSHLGNLFTPSARDASAVAIISGPPGVGKTRLASQYALSTQARYKFVYSINSSTLESLKAGLVALYEHLQPRFLHQDDTSDMEMLHGMLQDYDGEWLLVFSRCGTAESYHEILRFLPASVGHSILTLDTDFDDRATADRLTSTIHSRSSSSESRRTTTAVINLLPLSIQESVDMLLADSSQVDQDTRREYEAAVAVVNDFTGGYPLDLMLARSRVVVYGSISGCLDSLDRNALQCQQQGRRRPTPISSAVGIGSSSRSMINRSIGMLSPVASALFAIMCHLNTFHIRKRLFFPNQQFRWSPAFRDGRVGGTGIKKPYQAESEFDDLVSELISAGLVQLLTSERDEESVYSIHPEVGRRAREIQRLTVSTGSSAKALEAAIGIVAECIPHYDETGASANDWMFAEAMLPHFHVCNSLAKDMGGACDLSLQWLRLKVAGLLYIWRGDHDATIAATAAALDSLPTTPLQPRNAAEWELLVLEARVKSIFTVPECLDSRSMIAFTKTVLQKCREQRGERNNLTARMKCIHGWARRFLEPQESIQSLHEAYRYFSETLGPTSGVALMAVARLCAVQIQSTNPETRAEGLETLSSMSDVLDEKDIMSRAGLESAATIIETLASAFGSSDADYAKAEHLSRRALAIYRRSPKKSHSFISWRVYHVLHMLGQRQLWDQMALFLQQQPEMAMVSTRFTAHWSSTFELLDHDFRSFHCIKKVTDIIAAVDGLAGRWFGPNPCPRETLFDMRYTVSELADAGDYERALTVAVEQYLPFARNLLRSGFWVRNSDMVGLVLDLMAEVLLKTHGDFSVLSWPGISGLQIQEAGKRVSSDNGDLSSLDAEYVGLWNRTWATLEGQSYGITIDSRKAFFDDVDGGPDSYLLIATYVGSLDMVNLVLQRSPDVNSRSSCGKTAIYYAAKFQHFRILLRLIEASKTVPEFYFDGTTLLHILCAEKTTPDPMSEEEDGDADRDRLTAVAEVLRLGCDPDKPDMFGKTALHLAIRNGFLAIAEKLRSTSDLGGSEGLNSSQALVGSPTSIVSSPSAHAESTPGILNSDGGDDQTTDRDDDYRMGSSSYDRYEQENRDIFDRVDSIIKAKFWPDLSSAERVVSALHSLSYNQRAIIYQFHHYSHPNEADGLQGNNGDHSSWNGHGSFPLRKRRRGDKDGQRNPAGGGNGDGEGNDDNDEGGGGDGRDNNSGTRQNPRRQREQCRFLCPFNLFNPELHNTTSCAGPGWPDLRYLKEHLQRSHRVYRCPRCALDLETCEKLGEHLTMVKCTFDCQTCSISCDQPGTPQCKPRKEEGPPKEVAFFKWQLVEKVLTKSDDKQRGLSDVGRYEKLWSIIFPFAPVPRSPYSRHHPFNPGEVERAKRQIFHDKIRNNPEIAGFESIVMAALQEADELVGRQPPAPSFAQEVSPARELDMVDLSQRDPDLMRMVPYISEQPASHDELEDAVLRGQASARAGAGELPDGWLDAGLEGSVLFSLVSDLGNTALGSFSPRRVPGRHPFPQSGTSTP</sequence>
<evidence type="ECO:0000256" key="1">
    <source>
        <dbReference type="SAM" id="MobiDB-lite"/>
    </source>
</evidence>
<feature type="compositionally biased region" description="Polar residues" evidence="1">
    <location>
        <begin position="1322"/>
        <end position="1333"/>
    </location>
</feature>
<dbReference type="InterPro" id="IPR036770">
    <property type="entry name" value="Ankyrin_rpt-contain_sf"/>
</dbReference>
<comment type="caution">
    <text evidence="3">The sequence shown here is derived from an EMBL/GenBank/DDBJ whole genome shotgun (WGS) entry which is preliminary data.</text>
</comment>
<gene>
    <name evidence="3" type="ORF">B0I35DRAFT_423940</name>
</gene>
<evidence type="ECO:0000313" key="4">
    <source>
        <dbReference type="Proteomes" id="UP000813444"/>
    </source>
</evidence>
<keyword evidence="4" id="KW-1185">Reference proteome</keyword>
<feature type="region of interest" description="Disordered" evidence="1">
    <location>
        <begin position="1201"/>
        <end position="1260"/>
    </location>
</feature>
<protein>
    <recommendedName>
        <fullName evidence="2">Orc1-like AAA ATPase domain-containing protein</fullName>
    </recommendedName>
</protein>
<dbReference type="Pfam" id="PF13637">
    <property type="entry name" value="Ank_4"/>
    <property type="match status" value="1"/>
</dbReference>
<reference evidence="3" key="1">
    <citation type="journal article" date="2021" name="Nat. Commun.">
        <title>Genetic determinants of endophytism in the Arabidopsis root mycobiome.</title>
        <authorList>
            <person name="Mesny F."/>
            <person name="Miyauchi S."/>
            <person name="Thiergart T."/>
            <person name="Pickel B."/>
            <person name="Atanasova L."/>
            <person name="Karlsson M."/>
            <person name="Huettel B."/>
            <person name="Barry K.W."/>
            <person name="Haridas S."/>
            <person name="Chen C."/>
            <person name="Bauer D."/>
            <person name="Andreopoulos W."/>
            <person name="Pangilinan J."/>
            <person name="LaButti K."/>
            <person name="Riley R."/>
            <person name="Lipzen A."/>
            <person name="Clum A."/>
            <person name="Drula E."/>
            <person name="Henrissat B."/>
            <person name="Kohler A."/>
            <person name="Grigoriev I.V."/>
            <person name="Martin F.M."/>
            <person name="Hacquard S."/>
        </authorList>
    </citation>
    <scope>NUCLEOTIDE SEQUENCE</scope>
    <source>
        <strain evidence="3">MPI-CAGE-CH-0235</strain>
    </source>
</reference>
<name>A0A8K0WU39_9HYPO</name>
<dbReference type="Gene3D" id="1.25.40.20">
    <property type="entry name" value="Ankyrin repeat-containing domain"/>
    <property type="match status" value="1"/>
</dbReference>
<dbReference type="PANTHER" id="PTHR38166:SF1">
    <property type="entry name" value="C2H2-TYPE DOMAIN-CONTAINING PROTEIN"/>
    <property type="match status" value="1"/>
</dbReference>
<dbReference type="OrthoDB" id="5241264at2759"/>
<feature type="compositionally biased region" description="Acidic residues" evidence="1">
    <location>
        <begin position="1362"/>
        <end position="1371"/>
    </location>
</feature>
<feature type="region of interest" description="Disordered" evidence="1">
    <location>
        <begin position="1674"/>
        <end position="1696"/>
    </location>
</feature>
<dbReference type="InterPro" id="IPR027417">
    <property type="entry name" value="P-loop_NTPase"/>
</dbReference>
<evidence type="ECO:0000313" key="3">
    <source>
        <dbReference type="EMBL" id="KAH7324334.1"/>
    </source>
</evidence>
<feature type="domain" description="Orc1-like AAA ATPase" evidence="2">
    <location>
        <begin position="184"/>
        <end position="281"/>
    </location>
</feature>
<evidence type="ECO:0000259" key="2">
    <source>
        <dbReference type="Pfam" id="PF13191"/>
    </source>
</evidence>
<dbReference type="SMART" id="SM00248">
    <property type="entry name" value="ANK"/>
    <property type="match status" value="4"/>
</dbReference>